<accession>A0AAV9IS58</accession>
<dbReference type="AlphaFoldDB" id="A0AAV9IS58"/>
<evidence type="ECO:0000256" key="5">
    <source>
        <dbReference type="SAM" id="MobiDB-lite"/>
    </source>
</evidence>
<dbReference type="NCBIfam" id="TIGR01557">
    <property type="entry name" value="myb_SHAQKYF"/>
    <property type="match status" value="1"/>
</dbReference>
<keyword evidence="10" id="KW-1185">Reference proteome</keyword>
<feature type="domain" description="Myb-like" evidence="6">
    <location>
        <begin position="156"/>
        <end position="202"/>
    </location>
</feature>
<evidence type="ECO:0000259" key="8">
    <source>
        <dbReference type="PROSITE" id="PS51294"/>
    </source>
</evidence>
<dbReference type="GO" id="GO:0003677">
    <property type="term" value="F:DNA binding"/>
    <property type="evidence" value="ECO:0007669"/>
    <property type="project" value="UniProtKB-KW"/>
</dbReference>
<evidence type="ECO:0000313" key="9">
    <source>
        <dbReference type="EMBL" id="KAK4534893.1"/>
    </source>
</evidence>
<organism evidence="9 10">
    <name type="scientific">Cyanidium caldarium</name>
    <name type="common">Red alga</name>
    <dbReference type="NCBI Taxonomy" id="2771"/>
    <lineage>
        <taxon>Eukaryota</taxon>
        <taxon>Rhodophyta</taxon>
        <taxon>Bangiophyceae</taxon>
        <taxon>Cyanidiales</taxon>
        <taxon>Cyanidiaceae</taxon>
        <taxon>Cyanidium</taxon>
    </lineage>
</organism>
<comment type="caution">
    <text evidence="9">The sequence shown here is derived from an EMBL/GenBank/DDBJ whole genome shotgun (WGS) entry which is preliminary data.</text>
</comment>
<feature type="domain" description="SANT" evidence="7">
    <location>
        <begin position="154"/>
        <end position="206"/>
    </location>
</feature>
<proteinExistence type="predicted"/>
<evidence type="ECO:0000313" key="10">
    <source>
        <dbReference type="Proteomes" id="UP001301350"/>
    </source>
</evidence>
<dbReference type="PROSITE" id="PS51294">
    <property type="entry name" value="HTH_MYB"/>
    <property type="match status" value="1"/>
</dbReference>
<dbReference type="InterPro" id="IPR017930">
    <property type="entry name" value="Myb_dom"/>
</dbReference>
<feature type="domain" description="HTH myb-type" evidence="8">
    <location>
        <begin position="156"/>
        <end position="206"/>
    </location>
</feature>
<dbReference type="Proteomes" id="UP001301350">
    <property type="component" value="Unassembled WGS sequence"/>
</dbReference>
<dbReference type="CDD" id="cd00167">
    <property type="entry name" value="SANT"/>
    <property type="match status" value="1"/>
</dbReference>
<dbReference type="SUPFAM" id="SSF46689">
    <property type="entry name" value="Homeodomain-like"/>
    <property type="match status" value="1"/>
</dbReference>
<evidence type="ECO:0000256" key="3">
    <source>
        <dbReference type="ARBA" id="ARBA00023163"/>
    </source>
</evidence>
<evidence type="ECO:0000256" key="2">
    <source>
        <dbReference type="ARBA" id="ARBA00023125"/>
    </source>
</evidence>
<evidence type="ECO:0000256" key="4">
    <source>
        <dbReference type="ARBA" id="ARBA00023242"/>
    </source>
</evidence>
<dbReference type="InterPro" id="IPR009057">
    <property type="entry name" value="Homeodomain-like_sf"/>
</dbReference>
<evidence type="ECO:0000259" key="6">
    <source>
        <dbReference type="PROSITE" id="PS50090"/>
    </source>
</evidence>
<dbReference type="InterPro" id="IPR006447">
    <property type="entry name" value="Myb_dom_plants"/>
</dbReference>
<dbReference type="PANTHER" id="PTHR12802">
    <property type="entry name" value="SWI/SNF COMPLEX-RELATED"/>
    <property type="match status" value="1"/>
</dbReference>
<feature type="compositionally biased region" description="Basic residues" evidence="5">
    <location>
        <begin position="280"/>
        <end position="289"/>
    </location>
</feature>
<gene>
    <name evidence="9" type="ORF">CDCA_CDCA03G0918</name>
</gene>
<evidence type="ECO:0000259" key="7">
    <source>
        <dbReference type="PROSITE" id="PS51293"/>
    </source>
</evidence>
<evidence type="ECO:0000256" key="1">
    <source>
        <dbReference type="ARBA" id="ARBA00023015"/>
    </source>
</evidence>
<feature type="compositionally biased region" description="Basic and acidic residues" evidence="5">
    <location>
        <begin position="249"/>
        <end position="279"/>
    </location>
</feature>
<dbReference type="EMBL" id="JANCYW010000003">
    <property type="protein sequence ID" value="KAK4534893.1"/>
    <property type="molecule type" value="Genomic_DNA"/>
</dbReference>
<sequence>MSAQPAVVTAATGGGLPAMIALGGASGARYNLLGYRVCGARNSRRLYCGRLGRCPFHGPQLREEPNGERLAMDSAVPVDVAVGEHERVRPEQLREWLAEGRARIVLSAAVTANALPGEVNQDGERWLEGTEAMTFLDAQPMENGESEAPTGGMRFKRAWTLQEHARFLEGMACFGRGKWKQVAQVVGTRNAVQCQSHAQKFFGRHAEPNAEATPPTPSQRRRSAAVVESPPTPPAAPSSSQRMHRKRSIHDYRDTAEARAEAARMEELERQRQEREASRHALRMARKRQRDCTLTMRSLQTETAKMATRDVVVPLDAEGVSELLRCLRRCCDRHLRQELRAEMERAEQVANEQQDDEDNQLVPVRFVIPEHLLPKQVKVHRLRRAVPMASSESVS</sequence>
<keyword evidence="1" id="KW-0805">Transcription regulation</keyword>
<keyword evidence="2" id="KW-0238">DNA-binding</keyword>
<keyword evidence="4" id="KW-0539">Nucleus</keyword>
<dbReference type="InterPro" id="IPR017884">
    <property type="entry name" value="SANT_dom"/>
</dbReference>
<feature type="region of interest" description="Disordered" evidence="5">
    <location>
        <begin position="202"/>
        <end position="289"/>
    </location>
</feature>
<dbReference type="PROSITE" id="PS51293">
    <property type="entry name" value="SANT"/>
    <property type="match status" value="1"/>
</dbReference>
<dbReference type="InterPro" id="IPR001005">
    <property type="entry name" value="SANT/Myb"/>
</dbReference>
<dbReference type="Pfam" id="PF00249">
    <property type="entry name" value="Myb_DNA-binding"/>
    <property type="match status" value="1"/>
</dbReference>
<dbReference type="PROSITE" id="PS50090">
    <property type="entry name" value="MYB_LIKE"/>
    <property type="match status" value="1"/>
</dbReference>
<dbReference type="SMART" id="SM00717">
    <property type="entry name" value="SANT"/>
    <property type="match status" value="1"/>
</dbReference>
<reference evidence="9 10" key="1">
    <citation type="submission" date="2022-07" db="EMBL/GenBank/DDBJ databases">
        <title>Genome-wide signatures of adaptation to extreme environments.</title>
        <authorList>
            <person name="Cho C.H."/>
            <person name="Yoon H.S."/>
        </authorList>
    </citation>
    <scope>NUCLEOTIDE SEQUENCE [LARGE SCALE GENOMIC DNA]</scope>
    <source>
        <strain evidence="9 10">DBV 063 E5</strain>
    </source>
</reference>
<dbReference type="Gene3D" id="1.10.10.60">
    <property type="entry name" value="Homeodomain-like"/>
    <property type="match status" value="1"/>
</dbReference>
<protein>
    <submittedName>
        <fullName evidence="9">Uncharacterized protein</fullName>
    </submittedName>
</protein>
<keyword evidence="3" id="KW-0804">Transcription</keyword>
<name>A0AAV9IS58_CYACA</name>